<evidence type="ECO:0000256" key="12">
    <source>
        <dbReference type="ARBA" id="ARBA00023157"/>
    </source>
</evidence>
<evidence type="ECO:0000259" key="26">
    <source>
        <dbReference type="Pfam" id="PF23559"/>
    </source>
</evidence>
<dbReference type="SUPFAM" id="SSF48113">
    <property type="entry name" value="Heme-dependent peroxidases"/>
    <property type="match status" value="1"/>
</dbReference>
<keyword evidence="12 21" id="KW-1015">Disulfide bond</keyword>
<feature type="binding site" evidence="19">
    <location>
        <position position="71"/>
    </location>
    <ligand>
        <name>Ca(2+)</name>
        <dbReference type="ChEBI" id="CHEBI:29108"/>
        <label>1</label>
    </ligand>
</feature>
<dbReference type="Gene3D" id="1.10.10.10">
    <property type="entry name" value="Winged helix-like DNA-binding domain superfamily/Winged helix DNA-binding domain"/>
    <property type="match status" value="1"/>
</dbReference>
<keyword evidence="10" id="KW-0560">Oxidoreductase</keyword>
<dbReference type="Gene3D" id="3.40.50.300">
    <property type="entry name" value="P-loop containing nucleotide triphosphate hydrolases"/>
    <property type="match status" value="1"/>
</dbReference>
<keyword evidence="15" id="KW-0376">Hydrogen peroxide</keyword>
<dbReference type="Pfam" id="PF23598">
    <property type="entry name" value="LRR_14"/>
    <property type="match status" value="1"/>
</dbReference>
<feature type="binding site" evidence="19">
    <location>
        <position position="75"/>
    </location>
    <ligand>
        <name>Ca(2+)</name>
        <dbReference type="ChEBI" id="CHEBI:29108"/>
        <label>1</label>
    </ligand>
</feature>
<comment type="cofactor">
    <cofactor evidence="19">
        <name>Ca(2+)</name>
        <dbReference type="ChEBI" id="CHEBI:29108"/>
    </cofactor>
    <text evidence="19">Binds 2 calcium ions per subunit.</text>
</comment>
<feature type="domain" description="Plant heme peroxidase family profile" evidence="24">
    <location>
        <begin position="45"/>
        <end position="290"/>
    </location>
</feature>
<evidence type="ECO:0000256" key="13">
    <source>
        <dbReference type="ARBA" id="ARBA00023180"/>
    </source>
</evidence>
<evidence type="ECO:0000256" key="17">
    <source>
        <dbReference type="PIRSR" id="PIRSR600823-1"/>
    </source>
</evidence>
<dbReference type="CDD" id="cd00693">
    <property type="entry name" value="secretory_peroxidase"/>
    <property type="match status" value="1"/>
</dbReference>
<dbReference type="GO" id="GO:0042742">
    <property type="term" value="P:defense response to bacterium"/>
    <property type="evidence" value="ECO:0007669"/>
    <property type="project" value="UniProtKB-ARBA"/>
</dbReference>
<dbReference type="InterPro" id="IPR010255">
    <property type="entry name" value="Haem_peroxidase_sf"/>
</dbReference>
<feature type="domain" description="Disease resistance protein winged helix" evidence="26">
    <location>
        <begin position="780"/>
        <end position="848"/>
    </location>
</feature>
<name>A0A9E7KAS5_9LILI</name>
<keyword evidence="6 19" id="KW-0479">Metal-binding</keyword>
<feature type="domain" description="NB-ARC" evidence="25">
    <location>
        <begin position="528"/>
        <end position="693"/>
    </location>
</feature>
<keyword evidence="29" id="KW-1185">Reference proteome</keyword>
<keyword evidence="7" id="KW-0677">Repeat</keyword>
<evidence type="ECO:0000256" key="20">
    <source>
        <dbReference type="PIRSR" id="PIRSR600823-4"/>
    </source>
</evidence>
<evidence type="ECO:0000256" key="7">
    <source>
        <dbReference type="ARBA" id="ARBA00022737"/>
    </source>
</evidence>
<comment type="catalytic activity">
    <reaction evidence="1">
        <text>2 a phenolic donor + H2O2 = 2 a phenolic radical donor + 2 H2O</text>
        <dbReference type="Rhea" id="RHEA:56136"/>
        <dbReference type="ChEBI" id="CHEBI:15377"/>
        <dbReference type="ChEBI" id="CHEBI:16240"/>
        <dbReference type="ChEBI" id="CHEBI:139520"/>
        <dbReference type="ChEBI" id="CHEBI:139521"/>
        <dbReference type="EC" id="1.11.1.7"/>
    </reaction>
</comment>
<feature type="binding site" evidence="19">
    <location>
        <position position="77"/>
    </location>
    <ligand>
        <name>Ca(2+)</name>
        <dbReference type="ChEBI" id="CHEBI:29108"/>
        <label>1</label>
    </ligand>
</feature>
<dbReference type="GO" id="GO:0140825">
    <property type="term" value="F:lactoperoxidase activity"/>
    <property type="evidence" value="ECO:0007669"/>
    <property type="project" value="UniProtKB-EC"/>
</dbReference>
<dbReference type="Gene3D" id="1.10.420.10">
    <property type="entry name" value="Peroxidase, domain 2"/>
    <property type="match status" value="1"/>
</dbReference>
<dbReference type="PANTHER" id="PTHR31388">
    <property type="entry name" value="PEROXIDASE 72-RELATED"/>
    <property type="match status" value="1"/>
</dbReference>
<evidence type="ECO:0000256" key="16">
    <source>
        <dbReference type="ARBA" id="ARBA00072322"/>
    </source>
</evidence>
<dbReference type="PRINTS" id="PR00461">
    <property type="entry name" value="PLPEROXIDASE"/>
</dbReference>
<evidence type="ECO:0000256" key="11">
    <source>
        <dbReference type="ARBA" id="ARBA00023004"/>
    </source>
</evidence>
<dbReference type="InterPro" id="IPR019793">
    <property type="entry name" value="Peroxidases_heam-ligand_BS"/>
</dbReference>
<evidence type="ECO:0000256" key="23">
    <source>
        <dbReference type="SAM" id="SignalP"/>
    </source>
</evidence>
<evidence type="ECO:0000256" key="18">
    <source>
        <dbReference type="PIRSR" id="PIRSR600823-2"/>
    </source>
</evidence>
<gene>
    <name evidence="28" type="ORF">MUK42_23450</name>
</gene>
<keyword evidence="14" id="KW-0873">Pyrrolidone carboxylic acid</keyword>
<keyword evidence="5" id="KW-0349">Heme</keyword>
<feature type="binding site" evidence="19">
    <location>
        <position position="195"/>
    </location>
    <ligand>
        <name>Ca(2+)</name>
        <dbReference type="ChEBI" id="CHEBI:29108"/>
        <label>2</label>
    </ligand>
</feature>
<dbReference type="GO" id="GO:0006979">
    <property type="term" value="P:response to oxidative stress"/>
    <property type="evidence" value="ECO:0007669"/>
    <property type="project" value="InterPro"/>
</dbReference>
<feature type="binding site" evidence="18">
    <location>
        <position position="164"/>
    </location>
    <ligand>
        <name>substrate</name>
    </ligand>
</feature>
<feature type="binding site" evidence="19">
    <location>
        <position position="73"/>
    </location>
    <ligand>
        <name>Ca(2+)</name>
        <dbReference type="ChEBI" id="CHEBI:29108"/>
        <label>1</label>
    </ligand>
</feature>
<feature type="binding site" evidence="19">
    <location>
        <position position="249"/>
    </location>
    <ligand>
        <name>Ca(2+)</name>
        <dbReference type="ChEBI" id="CHEBI:29108"/>
        <label>2</label>
    </ligand>
</feature>
<evidence type="ECO:0000256" key="3">
    <source>
        <dbReference type="ARBA" id="ARBA00012313"/>
    </source>
</evidence>
<keyword evidence="23" id="KW-0732">Signal</keyword>
<accession>A0A9E7KAS5</accession>
<feature type="binding site" evidence="19">
    <location>
        <position position="246"/>
    </location>
    <ligand>
        <name>Ca(2+)</name>
        <dbReference type="ChEBI" id="CHEBI:29108"/>
        <label>2</label>
    </ligand>
</feature>
<dbReference type="Proteomes" id="UP001055439">
    <property type="component" value="Chromosome 6"/>
</dbReference>
<sequence>MSSCYVSGVLAVATFMAFLLHGSQAQLSPTFYDSTCPNVSDIVQTIVQLVQSSDPRMPASLLRLHFHDCFVDGCDGSVLLDNSTAIVSEKDAPPNSNSLRGFEVIDAIKMTLEYVCPGVVSCADILALAAEASVSLSGGPSWTVQLGRRDGTTANLTGADTNLPSPFEPLDILKAKFAAVGLNDTDLVTLSGAHTFGRARCGAFSDRLYNFNGTGIPDPTLNTSYLTTLQANCPDGGNETTLNNLDLSTPDAFDNSYYLNLQSNEGLLASDQQLYSTSNDPIASIVGIYAGNQTAFFESFALSMINMGNISPLTGSDGEIRSNCRLLTTEFVPFSSPVIGPSAGGVWNPIEELVGDCPFRLRSTPLVSVEERRTVLRRMRGTEAEPRKRAAKKWFSKVVPATEGCARTSDSSKAAAGVFESRSSKQKKKKCLAGCCSKGCWCSCRSSKRSAYKHHQSRKDDDDVAVRLPPVSPRRRGTDNVDAAEMPTLRTARDVFIVAERLPPGPARELPVPNPIVGQEVCLKTALGYLADDAVGVVGIYGTGGIGKTTLLKSINNQFCGSAARTEFDHVMLAVVGKDPDIKKLQGAIAYEVGLLLHDDDCEVARAAAIFDFLKARSFLLLLDDLWAPLELAKVGIPQPSSDSAIGRKQKLMISTRLMDIAGRMQTHKILILECLKWEEAWNLFKSKVGEDTVGDQTIRSFAVTLAKECRGLPLALVTMGSAMTAKRTAEEWQSVISSIKTSPLHEISSAEDESLALLHVSCGSLTDQRMRHCFSSCSLWPEGYHVSKENLIRSWMGLGSTHYFDDINEAYNIGNAMIETLKASSLLKNSERSHSRLEMHDVVREMASWIASGEGSSRNKWSVGANGSGRTRWDEWSRAETISLMFKDIAALPDSCYCPDLQSLILRGNKRLSKIPNGLFPCMVALRYLDLSHTGILRLPAEVGTLVNLQFLDLSYTKIACLPEEMRELTSLRHLELEGTTELRTIPRGVISSLGMLQVLNLYMSGFANWNWLSVRGHRGITFEELVSLPKLRSVGFTVRNIPSLLRLFSIRHVSTHSLTIRELRGLISLHLLPALLSRNKMGRLRNLTVESSRCLKELVMGEEADDAPNWRLHQLEVLNLVCLPELERVIWRGVPPHACLPNLRFLSLLCCNSLKNITWILHLPLLQELYVQNCDEMERVMEEEEAEKMGAPLPNLRYIYLRDLKKLVSIKDHALPFPGLERILVYNCSELKQLPLGAKSAEKLRMIFGERGWWERLEWGNHSIKSVFASCFREIPAGYEPSMKILDGL</sequence>
<dbReference type="OrthoDB" id="764494at2759"/>
<evidence type="ECO:0000256" key="19">
    <source>
        <dbReference type="PIRSR" id="PIRSR600823-3"/>
    </source>
</evidence>
<feature type="disulfide bond" evidence="21">
    <location>
        <begin position="122"/>
        <end position="324"/>
    </location>
</feature>
<evidence type="ECO:0000256" key="5">
    <source>
        <dbReference type="ARBA" id="ARBA00022617"/>
    </source>
</evidence>
<dbReference type="PRINTS" id="PR00458">
    <property type="entry name" value="PEROXIDASE"/>
</dbReference>
<dbReference type="InterPro" id="IPR002182">
    <property type="entry name" value="NB-ARC"/>
</dbReference>
<feature type="domain" description="Disease resistance R13L4/SHOC-2-like LRR" evidence="27">
    <location>
        <begin position="899"/>
        <end position="1151"/>
    </location>
</feature>
<evidence type="ECO:0000256" key="22">
    <source>
        <dbReference type="SAM" id="MobiDB-lite"/>
    </source>
</evidence>
<dbReference type="Pfam" id="PF23559">
    <property type="entry name" value="WHD_DRP"/>
    <property type="match status" value="1"/>
</dbReference>
<dbReference type="GO" id="GO:0020037">
    <property type="term" value="F:heme binding"/>
    <property type="evidence" value="ECO:0007669"/>
    <property type="project" value="InterPro"/>
</dbReference>
<feature type="binding site" description="axial binding residue" evidence="19">
    <location>
        <position position="194"/>
    </location>
    <ligand>
        <name>heme b</name>
        <dbReference type="ChEBI" id="CHEBI:60344"/>
    </ligand>
    <ligandPart>
        <name>Fe</name>
        <dbReference type="ChEBI" id="CHEBI:18248"/>
    </ligandPart>
</feature>
<comment type="cofactor">
    <cofactor evidence="19">
        <name>heme b</name>
        <dbReference type="ChEBI" id="CHEBI:60344"/>
    </cofactor>
    <text evidence="19">Binds 1 heme b (iron(II)-protoporphyrin IX) group per subunit.</text>
</comment>
<dbReference type="FunFam" id="1.10.420.10:FF:000001">
    <property type="entry name" value="Peroxidase"/>
    <property type="match status" value="1"/>
</dbReference>
<feature type="disulfide bond" evidence="21">
    <location>
        <begin position="36"/>
        <end position="116"/>
    </location>
</feature>
<dbReference type="FunFam" id="1.10.520.10:FF:000001">
    <property type="entry name" value="Peroxidase"/>
    <property type="match status" value="1"/>
</dbReference>
<dbReference type="InterPro" id="IPR002016">
    <property type="entry name" value="Haem_peroxidase"/>
</dbReference>
<evidence type="ECO:0000259" key="24">
    <source>
        <dbReference type="Pfam" id="PF00141"/>
    </source>
</evidence>
<dbReference type="GO" id="GO:0009626">
    <property type="term" value="P:plant-type hypersensitive response"/>
    <property type="evidence" value="ECO:0007669"/>
    <property type="project" value="UniProtKB-ARBA"/>
</dbReference>
<evidence type="ECO:0000259" key="25">
    <source>
        <dbReference type="Pfam" id="PF00931"/>
    </source>
</evidence>
<protein>
    <recommendedName>
        <fullName evidence="16">Peroxidase 1</fullName>
        <ecNumber evidence="3">1.11.1.7</ecNumber>
    </recommendedName>
</protein>
<dbReference type="InterPro" id="IPR033905">
    <property type="entry name" value="Secretory_peroxidase"/>
</dbReference>
<feature type="binding site" evidence="19">
    <location>
        <position position="68"/>
    </location>
    <ligand>
        <name>Ca(2+)</name>
        <dbReference type="ChEBI" id="CHEBI:29108"/>
        <label>1</label>
    </ligand>
</feature>
<feature type="disulfide bond" evidence="21">
    <location>
        <begin position="69"/>
        <end position="74"/>
    </location>
</feature>
<keyword evidence="13" id="KW-0325">Glycoprotein</keyword>
<dbReference type="Gene3D" id="1.10.8.430">
    <property type="entry name" value="Helical domain of apoptotic protease-activating factors"/>
    <property type="match status" value="1"/>
</dbReference>
<feature type="disulfide bond" evidence="21">
    <location>
        <begin position="201"/>
        <end position="233"/>
    </location>
</feature>
<evidence type="ECO:0000313" key="28">
    <source>
        <dbReference type="EMBL" id="URE10777.1"/>
    </source>
</evidence>
<dbReference type="PROSITE" id="PS00435">
    <property type="entry name" value="PEROXIDASE_1"/>
    <property type="match status" value="1"/>
</dbReference>
<comment type="similarity">
    <text evidence="2">Belongs to the peroxidase family. Ascorbate peroxidase subfamily.</text>
</comment>
<dbReference type="GO" id="GO:0046872">
    <property type="term" value="F:metal ion binding"/>
    <property type="evidence" value="ECO:0007669"/>
    <property type="project" value="UniProtKB-KW"/>
</dbReference>
<dbReference type="GO" id="GO:0002758">
    <property type="term" value="P:innate immune response-activating signaling pathway"/>
    <property type="evidence" value="ECO:0007669"/>
    <property type="project" value="UniProtKB-ARBA"/>
</dbReference>
<keyword evidence="4" id="KW-0575">Peroxidase</keyword>
<dbReference type="InterPro" id="IPR055414">
    <property type="entry name" value="LRR_R13L4/SHOC2-like"/>
</dbReference>
<dbReference type="EC" id="1.11.1.7" evidence="3"/>
<feature type="binding site" evidence="19">
    <location>
        <position position="254"/>
    </location>
    <ligand>
        <name>Ca(2+)</name>
        <dbReference type="ChEBI" id="CHEBI:29108"/>
        <label>2</label>
    </ligand>
</feature>
<keyword evidence="11 19" id="KW-0408">Iron</keyword>
<evidence type="ECO:0000256" key="21">
    <source>
        <dbReference type="PIRSR" id="PIRSR600823-5"/>
    </source>
</evidence>
<feature type="active site" description="Proton acceptor" evidence="17">
    <location>
        <position position="67"/>
    </location>
</feature>
<dbReference type="InterPro" id="IPR036388">
    <property type="entry name" value="WH-like_DNA-bd_sf"/>
</dbReference>
<feature type="region of interest" description="Disordered" evidence="22">
    <location>
        <begin position="453"/>
        <end position="479"/>
    </location>
</feature>
<evidence type="ECO:0000256" key="1">
    <source>
        <dbReference type="ARBA" id="ARBA00000189"/>
    </source>
</evidence>
<evidence type="ECO:0000256" key="14">
    <source>
        <dbReference type="ARBA" id="ARBA00023283"/>
    </source>
</evidence>
<dbReference type="FunFam" id="3.40.50.300:FF:001091">
    <property type="entry name" value="Probable disease resistance protein At1g61300"/>
    <property type="match status" value="1"/>
</dbReference>
<keyword evidence="9 19" id="KW-0106">Calcium</keyword>
<dbReference type="GO" id="GO:0042744">
    <property type="term" value="P:hydrogen peroxide catabolic process"/>
    <property type="evidence" value="ECO:0007669"/>
    <property type="project" value="UniProtKB-KW"/>
</dbReference>
<evidence type="ECO:0000256" key="15">
    <source>
        <dbReference type="ARBA" id="ARBA00023324"/>
    </source>
</evidence>
<feature type="signal peptide" evidence="23">
    <location>
        <begin position="1"/>
        <end position="25"/>
    </location>
</feature>
<feature type="chain" id="PRO_5038856501" description="Peroxidase 1" evidence="23">
    <location>
        <begin position="26"/>
        <end position="1291"/>
    </location>
</feature>
<dbReference type="PANTHER" id="PTHR31388:SF270">
    <property type="entry name" value="PEROXIDASE 22-RELATED"/>
    <property type="match status" value="1"/>
</dbReference>
<dbReference type="Gene3D" id="3.80.10.10">
    <property type="entry name" value="Ribonuclease Inhibitor"/>
    <property type="match status" value="2"/>
</dbReference>
<reference evidence="28" key="1">
    <citation type="submission" date="2022-05" db="EMBL/GenBank/DDBJ databases">
        <title>The Musa troglodytarum L. genome provides insights into the mechanism of non-climacteric behaviour and enrichment of carotenoids.</title>
        <authorList>
            <person name="Wang J."/>
        </authorList>
    </citation>
    <scope>NUCLEOTIDE SEQUENCE</scope>
    <source>
        <tissue evidence="28">Leaf</tissue>
    </source>
</reference>
<keyword evidence="8" id="KW-0611">Plant defense</keyword>
<dbReference type="InterPro" id="IPR000823">
    <property type="entry name" value="Peroxidase_pln"/>
</dbReference>
<evidence type="ECO:0000259" key="27">
    <source>
        <dbReference type="Pfam" id="PF23598"/>
    </source>
</evidence>
<feature type="site" description="Transition state stabilizer" evidence="20">
    <location>
        <position position="63"/>
    </location>
</feature>
<dbReference type="EMBL" id="CP097508">
    <property type="protein sequence ID" value="URE10777.1"/>
    <property type="molecule type" value="Genomic_DNA"/>
</dbReference>
<dbReference type="GO" id="GO:0043531">
    <property type="term" value="F:ADP binding"/>
    <property type="evidence" value="ECO:0007669"/>
    <property type="project" value="InterPro"/>
</dbReference>
<evidence type="ECO:0000313" key="29">
    <source>
        <dbReference type="Proteomes" id="UP001055439"/>
    </source>
</evidence>
<dbReference type="InterPro" id="IPR032675">
    <property type="entry name" value="LRR_dom_sf"/>
</dbReference>
<dbReference type="SUPFAM" id="SSF52540">
    <property type="entry name" value="P-loop containing nucleoside triphosphate hydrolases"/>
    <property type="match status" value="1"/>
</dbReference>
<evidence type="ECO:0000256" key="9">
    <source>
        <dbReference type="ARBA" id="ARBA00022837"/>
    </source>
</evidence>
<organism evidence="28 29">
    <name type="scientific">Musa troglodytarum</name>
    <name type="common">fe'i banana</name>
    <dbReference type="NCBI Taxonomy" id="320322"/>
    <lineage>
        <taxon>Eukaryota</taxon>
        <taxon>Viridiplantae</taxon>
        <taxon>Streptophyta</taxon>
        <taxon>Embryophyta</taxon>
        <taxon>Tracheophyta</taxon>
        <taxon>Spermatophyta</taxon>
        <taxon>Magnoliopsida</taxon>
        <taxon>Liliopsida</taxon>
        <taxon>Zingiberales</taxon>
        <taxon>Musaceae</taxon>
        <taxon>Musa</taxon>
    </lineage>
</organism>
<evidence type="ECO:0000256" key="4">
    <source>
        <dbReference type="ARBA" id="ARBA00022559"/>
    </source>
</evidence>
<dbReference type="Pfam" id="PF00141">
    <property type="entry name" value="peroxidase"/>
    <property type="match status" value="1"/>
</dbReference>
<dbReference type="SUPFAM" id="SSF52058">
    <property type="entry name" value="L domain-like"/>
    <property type="match status" value="1"/>
</dbReference>
<evidence type="ECO:0000256" key="10">
    <source>
        <dbReference type="ARBA" id="ARBA00023002"/>
    </source>
</evidence>
<feature type="binding site" evidence="19">
    <location>
        <position position="89"/>
    </location>
    <ligand>
        <name>Ca(2+)</name>
        <dbReference type="ChEBI" id="CHEBI:29108"/>
        <label>1</label>
    </ligand>
</feature>
<dbReference type="Gene3D" id="1.10.520.10">
    <property type="match status" value="1"/>
</dbReference>
<dbReference type="FunFam" id="1.10.10.10:FF:000322">
    <property type="entry name" value="Probable disease resistance protein At1g63360"/>
    <property type="match status" value="1"/>
</dbReference>
<dbReference type="FunFam" id="1.10.8.430:FF:000003">
    <property type="entry name" value="Probable disease resistance protein At5g66910"/>
    <property type="match status" value="1"/>
</dbReference>
<evidence type="ECO:0000256" key="6">
    <source>
        <dbReference type="ARBA" id="ARBA00022723"/>
    </source>
</evidence>
<dbReference type="InterPro" id="IPR058922">
    <property type="entry name" value="WHD_DRP"/>
</dbReference>
<evidence type="ECO:0000256" key="2">
    <source>
        <dbReference type="ARBA" id="ARBA00006873"/>
    </source>
</evidence>
<dbReference type="InterPro" id="IPR027417">
    <property type="entry name" value="P-loop_NTPase"/>
</dbReference>
<dbReference type="InterPro" id="IPR042197">
    <property type="entry name" value="Apaf_helical"/>
</dbReference>
<evidence type="ECO:0000256" key="8">
    <source>
        <dbReference type="ARBA" id="ARBA00022821"/>
    </source>
</evidence>
<proteinExistence type="inferred from homology"/>
<dbReference type="Pfam" id="PF00931">
    <property type="entry name" value="NB-ARC"/>
    <property type="match status" value="1"/>
</dbReference>